<evidence type="ECO:0000313" key="21">
    <source>
        <dbReference type="EMBL" id="HAA8051666.1"/>
    </source>
</evidence>
<evidence type="ECO:0000256" key="10">
    <source>
        <dbReference type="ARBA" id="ARBA00022884"/>
    </source>
</evidence>
<dbReference type="EMBL" id="DAAEEB010000001">
    <property type="protein sequence ID" value="HAA8051666.1"/>
    <property type="molecule type" value="Genomic_DNA"/>
</dbReference>
<dbReference type="Pfam" id="PF13735">
    <property type="entry name" value="tRNA_NucTran2_2"/>
    <property type="match status" value="1"/>
</dbReference>
<dbReference type="KEGG" id="lmv:Y193_06030"/>
<dbReference type="EMBL" id="AAAJWF010000007">
    <property type="protein sequence ID" value="EAC7481286.1"/>
    <property type="molecule type" value="Genomic_DNA"/>
</dbReference>
<evidence type="ECO:0000313" key="20">
    <source>
        <dbReference type="EMBL" id="EDO0985962.1"/>
    </source>
</evidence>
<reference evidence="23 28" key="2">
    <citation type="submission" date="2018-04" db="EMBL/GenBank/DDBJ databases">
        <title>Genome Analysis of a Prevalent Clone of Listeria monocytogenes Sequence Type 87 in China.</title>
        <authorList>
            <person name="Wang Y."/>
        </authorList>
    </citation>
    <scope>NUCLEOTIDE SEQUENCE [LARGE SCALE GENOMIC DNA]</scope>
    <source>
        <strain evidence="23 28">ICDC_LM1523</strain>
    </source>
</reference>
<dbReference type="Proteomes" id="UP000467536">
    <property type="component" value="Unassembled WGS sequence"/>
</dbReference>
<comment type="subunit">
    <text evidence="11">Homodimer.</text>
</comment>
<dbReference type="GO" id="GO:0001680">
    <property type="term" value="P:tRNA 3'-terminal CCA addition"/>
    <property type="evidence" value="ECO:0007669"/>
    <property type="project" value="UniProtKB-UniRule"/>
</dbReference>
<reference evidence="21 33" key="1">
    <citation type="journal article" date="2018" name="Genome Biol.">
        <title>SKESA: strategic k-mer extension for scrupulous assemblies.</title>
        <authorList>
            <person name="Souvorov A."/>
            <person name="Agarwala R."/>
            <person name="Lipman D.J."/>
        </authorList>
    </citation>
    <scope>NUCLEOTIDE SEQUENCE [LARGE SCALE GENOMIC DNA]</scope>
    <source>
        <strain evidence="21">09CEB371LM</strain>
        <strain evidence="22 33">CFIAFB20130012</strain>
    </source>
</reference>
<dbReference type="EMBL" id="AANEHK010000006">
    <property type="protein sequence ID" value="EDO0985962.1"/>
    <property type="molecule type" value="Genomic_DNA"/>
</dbReference>
<keyword evidence="5 11" id="KW-0479">Metal-binding</keyword>
<dbReference type="EMBL" id="DAAIHR010000003">
    <property type="protein sequence ID" value="HAB8397670.1"/>
    <property type="molecule type" value="Genomic_DNA"/>
</dbReference>
<keyword evidence="3 11" id="KW-0819">tRNA processing</keyword>
<dbReference type="Gene3D" id="1.10.246.80">
    <property type="match status" value="1"/>
</dbReference>
<dbReference type="Proteomes" id="UP000548278">
    <property type="component" value="Unassembled WGS sequence"/>
</dbReference>
<evidence type="ECO:0000313" key="15">
    <source>
        <dbReference type="EMBL" id="EAC7481286.1"/>
    </source>
</evidence>
<protein>
    <recommendedName>
        <fullName evidence="11">CCA-adding enzyme</fullName>
        <ecNumber evidence="11">2.7.7.72</ecNumber>
    </recommendedName>
    <alternativeName>
        <fullName evidence="11">CCA tRNA nucleotidyltransferase</fullName>
    </alternativeName>
    <alternativeName>
        <fullName evidence="11">tRNA CCA-pyrophosphorylase</fullName>
    </alternativeName>
    <alternativeName>
        <fullName evidence="11">tRNA adenylyl-/cytidylyl- transferase</fullName>
    </alternativeName>
    <alternativeName>
        <fullName evidence="11">tRNA nucleotidyltransferase</fullName>
    </alternativeName>
    <alternativeName>
        <fullName evidence="11">tRNA-NT</fullName>
    </alternativeName>
</protein>
<dbReference type="HAMAP" id="MF_01263">
    <property type="entry name" value="CCA_bact_type3"/>
    <property type="match status" value="1"/>
</dbReference>
<evidence type="ECO:0000313" key="30">
    <source>
        <dbReference type="Proteomes" id="UP000522199"/>
    </source>
</evidence>
<feature type="binding site" evidence="11">
    <location>
        <position position="40"/>
    </location>
    <ligand>
        <name>Mg(2+)</name>
        <dbReference type="ChEBI" id="CHEBI:18420"/>
    </ligand>
</feature>
<dbReference type="Proteomes" id="UP000368512">
    <property type="component" value="Unassembled WGS sequence"/>
</dbReference>
<feature type="binding site" evidence="11">
    <location>
        <position position="163"/>
    </location>
    <ligand>
        <name>ATP</name>
        <dbReference type="ChEBI" id="CHEBI:30616"/>
    </ligand>
</feature>
<evidence type="ECO:0000256" key="5">
    <source>
        <dbReference type="ARBA" id="ARBA00022723"/>
    </source>
</evidence>
<comment type="similarity">
    <text evidence="11">Belongs to the tRNA nucleotidyltransferase/poly(A) polymerase family. Bacterial CCA-adding enzyme type 3 subfamily.</text>
</comment>
<keyword evidence="4 11" id="KW-0548">Nucleotidyltransferase</keyword>
<evidence type="ECO:0000313" key="22">
    <source>
        <dbReference type="EMBL" id="HAB8397670.1"/>
    </source>
</evidence>
<evidence type="ECO:0000259" key="12">
    <source>
        <dbReference type="Pfam" id="PF01743"/>
    </source>
</evidence>
<dbReference type="InterPro" id="IPR002646">
    <property type="entry name" value="PolA_pol_head_dom"/>
</dbReference>
<dbReference type="NCBIfam" id="NF009814">
    <property type="entry name" value="PRK13299.1"/>
    <property type="match status" value="1"/>
</dbReference>
<evidence type="ECO:0000256" key="9">
    <source>
        <dbReference type="ARBA" id="ARBA00022842"/>
    </source>
</evidence>
<feature type="domain" description="tRNA nucleotidyltransferase/poly(A) polymerase RNA and SrmB- binding" evidence="13">
    <location>
        <begin position="169"/>
        <end position="228"/>
    </location>
</feature>
<feature type="domain" description="CCA-adding enzyme C-terminal" evidence="14">
    <location>
        <begin position="246"/>
        <end position="387"/>
    </location>
</feature>
<dbReference type="InterPro" id="IPR043519">
    <property type="entry name" value="NT_sf"/>
</dbReference>
<dbReference type="Proteomes" id="UP000460224">
    <property type="component" value="Unassembled WGS sequence"/>
</dbReference>
<feature type="binding site" evidence="11">
    <location>
        <position position="157"/>
    </location>
    <ligand>
        <name>ATP</name>
        <dbReference type="ChEBI" id="CHEBI:30616"/>
    </ligand>
</feature>
<evidence type="ECO:0000256" key="8">
    <source>
        <dbReference type="ARBA" id="ARBA00022840"/>
    </source>
</evidence>
<dbReference type="EMBL" id="JACAVN010000005">
    <property type="protein sequence ID" value="NYA02031.1"/>
    <property type="molecule type" value="Genomic_DNA"/>
</dbReference>
<evidence type="ECO:0000256" key="2">
    <source>
        <dbReference type="ARBA" id="ARBA00022679"/>
    </source>
</evidence>
<dbReference type="EMBL" id="AABDGJ010000007">
    <property type="protein sequence ID" value="EAG6991038.1"/>
    <property type="molecule type" value="Genomic_DNA"/>
</dbReference>
<reference evidence="22" key="6">
    <citation type="submission" date="2020-01" db="EMBL/GenBank/DDBJ databases">
        <authorList>
            <consortium name="NCBI Pathogen Detection Project"/>
        </authorList>
    </citation>
    <scope>NUCLEOTIDE SEQUENCE</scope>
    <source>
        <strain evidence="21">09CEB371LM</strain>
        <strain evidence="22">CFIAFB20130012</strain>
    </source>
</reference>
<dbReference type="InterPro" id="IPR050264">
    <property type="entry name" value="Bact_CCA-adding_enz_type3_sf"/>
</dbReference>
<dbReference type="EMBL" id="AALAQH010000005">
    <property type="protein sequence ID" value="ECX6925031.1"/>
    <property type="molecule type" value="Genomic_DNA"/>
</dbReference>
<keyword evidence="7 11" id="KW-0692">RNA repair</keyword>
<dbReference type="SUPFAM" id="SSF81301">
    <property type="entry name" value="Nucleotidyltransferase"/>
    <property type="match status" value="1"/>
</dbReference>
<dbReference type="PANTHER" id="PTHR46173:SF1">
    <property type="entry name" value="CCA TRNA NUCLEOTIDYLTRANSFERASE 1, MITOCHONDRIAL"/>
    <property type="match status" value="1"/>
</dbReference>
<feature type="binding site" evidence="11">
    <location>
        <position position="111"/>
    </location>
    <ligand>
        <name>ATP</name>
        <dbReference type="ChEBI" id="CHEBI:30616"/>
    </ligand>
</feature>
<feature type="binding site" evidence="11">
    <location>
        <position position="30"/>
    </location>
    <ligand>
        <name>ATP</name>
        <dbReference type="ChEBI" id="CHEBI:30616"/>
    </ligand>
</feature>
<evidence type="ECO:0000256" key="1">
    <source>
        <dbReference type="ARBA" id="ARBA00001946"/>
    </source>
</evidence>
<evidence type="ECO:0000313" key="23">
    <source>
        <dbReference type="EMBL" id="KAA9450247.1"/>
    </source>
</evidence>
<evidence type="ECO:0000256" key="3">
    <source>
        <dbReference type="ARBA" id="ARBA00022694"/>
    </source>
</evidence>
<dbReference type="GO" id="GO:0004810">
    <property type="term" value="F:CCA tRNA nucleotidyltransferase activity"/>
    <property type="evidence" value="ECO:0007669"/>
    <property type="project" value="UniProtKB-UniRule"/>
</dbReference>
<keyword evidence="10 11" id="KW-0694">RNA-binding</keyword>
<dbReference type="RefSeq" id="WP_003726621.1">
    <property type="nucleotide sequence ID" value="NC_021827.1"/>
</dbReference>
<evidence type="ECO:0000313" key="24">
    <source>
        <dbReference type="EMBL" id="NYA02031.1"/>
    </source>
</evidence>
<evidence type="ECO:0000259" key="13">
    <source>
        <dbReference type="Pfam" id="PF12627"/>
    </source>
</evidence>
<comment type="catalytic activity">
    <reaction evidence="11">
        <text>a tRNA with a 3' CCA end + 2 CTP + ATP = a tRNA with a 3' CCACCA end + 3 diphosphate</text>
        <dbReference type="Rhea" id="RHEA:76235"/>
        <dbReference type="Rhea" id="RHEA-COMP:10468"/>
        <dbReference type="Rhea" id="RHEA-COMP:18655"/>
        <dbReference type="ChEBI" id="CHEBI:30616"/>
        <dbReference type="ChEBI" id="CHEBI:33019"/>
        <dbReference type="ChEBI" id="CHEBI:37563"/>
        <dbReference type="ChEBI" id="CHEBI:83071"/>
        <dbReference type="ChEBI" id="CHEBI:195187"/>
    </reaction>
</comment>
<dbReference type="AlphaFoldDB" id="A0A3A7BWF0"/>
<feature type="binding site" evidence="11">
    <location>
        <position position="42"/>
    </location>
    <ligand>
        <name>Mg(2+)</name>
        <dbReference type="ChEBI" id="CHEBI:18420"/>
    </ligand>
</feature>
<dbReference type="SUPFAM" id="SSF81891">
    <property type="entry name" value="Poly A polymerase C-terminal region-like"/>
    <property type="match status" value="1"/>
</dbReference>
<gene>
    <name evidence="11" type="primary">cca</name>
    <name evidence="17" type="ORF">AB917_10570</name>
    <name evidence="19" type="ORF">BCZ19_10165</name>
    <name evidence="18" type="ORF">CW845_00540</name>
    <name evidence="23" type="ORF">DCK61_05900</name>
    <name evidence="15" type="ORF">DQ70_11405</name>
    <name evidence="20" type="ORF">FV747_08150</name>
    <name evidence="21" type="ORF">GHH22_00655</name>
    <name evidence="22" type="ORF">GYR60_03990</name>
    <name evidence="24" type="ORF">HZJ64_09310</name>
    <name evidence="16" type="ORF">QD52_12395</name>
</gene>
<comment type="caution">
    <text evidence="16">The sequence shown here is derived from an EMBL/GenBank/DDBJ whole genome shotgun (WGS) entry which is preliminary data.</text>
</comment>
<comment type="catalytic activity">
    <reaction evidence="11">
        <text>a tRNA precursor + 2 CTP + ATP = a tRNA with a 3' CCA end + 3 diphosphate</text>
        <dbReference type="Rhea" id="RHEA:14433"/>
        <dbReference type="Rhea" id="RHEA-COMP:10465"/>
        <dbReference type="Rhea" id="RHEA-COMP:10468"/>
        <dbReference type="ChEBI" id="CHEBI:30616"/>
        <dbReference type="ChEBI" id="CHEBI:33019"/>
        <dbReference type="ChEBI" id="CHEBI:37563"/>
        <dbReference type="ChEBI" id="CHEBI:74896"/>
        <dbReference type="ChEBI" id="CHEBI:83071"/>
        <dbReference type="EC" id="2.7.7.72"/>
    </reaction>
</comment>
<keyword evidence="6 11" id="KW-0547">Nucleotide-binding</keyword>
<comment type="cofactor">
    <cofactor evidence="1 11">
        <name>Mg(2+)</name>
        <dbReference type="ChEBI" id="CHEBI:18420"/>
    </cofactor>
</comment>
<evidence type="ECO:0000313" key="18">
    <source>
        <dbReference type="EMBL" id="EAG9385979.1"/>
    </source>
</evidence>
<feature type="binding site" evidence="11">
    <location>
        <position position="160"/>
    </location>
    <ligand>
        <name>CTP</name>
        <dbReference type="ChEBI" id="CHEBI:37563"/>
    </ligand>
</feature>
<dbReference type="Gene3D" id="3.30.460.10">
    <property type="entry name" value="Beta Polymerase, domain 2"/>
    <property type="match status" value="1"/>
</dbReference>
<dbReference type="Proteomes" id="UP000840197">
    <property type="component" value="Unassembled WGS sequence"/>
</dbReference>
<reference evidence="20 29" key="5">
    <citation type="submission" date="2019-08" db="EMBL/GenBank/DDBJ databases">
        <authorList>
            <person name="Ashton P.M."/>
            <person name="Dallman T."/>
            <person name="Nair S."/>
            <person name="De Pinna E."/>
            <person name="Peters T."/>
            <person name="Grant K."/>
        </authorList>
    </citation>
    <scope>NUCLEOTIDE SEQUENCE [LARGE SCALE GENOMIC DNA]</scope>
    <source>
        <strain evidence="20 29">788324</strain>
    </source>
</reference>
<sequence length="393" mass="45143">MNDVFLKALPVLQKLTTAGFEAYFVGGSVRDYLLNRTISDVDIATSAFPEEVKEIFQTSYDTGIAHGTVTVRENNEFYEVTTFRTEGTYEDFRRPSEVTFIRSLEEDLKRRDFTMNAIAMDEHFALQDPFSGQLAIQNKEIKAVGKASERFHEDALRMMRAVRFLSQLDFELDKETEKALESQIELLQHTSVERITVEWLKMMKGKAAKRAIELLLKVKMETYLPGLKDEKSALSEFASWDWEKRTTEESIWLGLVVAVKPNNVNAFLKAWKLPNKTIQLVNKAYQYALNMKETWLTEELYHAGKAVFSLVNELNVIRGQENNQHKVSQAYEALPIHSKKDLAITGADLLKWSGESAGPWVKETLDKVECGVLSNEINNEKIQIKRWLGYHEE</sequence>
<evidence type="ECO:0000256" key="7">
    <source>
        <dbReference type="ARBA" id="ARBA00022800"/>
    </source>
</evidence>
<dbReference type="Proteomes" id="UP000427828">
    <property type="component" value="Unassembled WGS sequence"/>
</dbReference>
<dbReference type="GO" id="GO:0000049">
    <property type="term" value="F:tRNA binding"/>
    <property type="evidence" value="ECO:0007669"/>
    <property type="project" value="UniProtKB-UniRule"/>
</dbReference>
<dbReference type="GO" id="GO:0042245">
    <property type="term" value="P:RNA repair"/>
    <property type="evidence" value="ECO:0007669"/>
    <property type="project" value="UniProtKB-KW"/>
</dbReference>
<evidence type="ECO:0000313" key="25">
    <source>
        <dbReference type="Proteomes" id="UP000368512"/>
    </source>
</evidence>
<evidence type="ECO:0000313" key="17">
    <source>
        <dbReference type="EMBL" id="EAG6991038.1"/>
    </source>
</evidence>
<dbReference type="PANTHER" id="PTHR46173">
    <property type="entry name" value="CCA TRNA NUCLEOTIDYLTRANSFERASE 1, MITOCHONDRIAL"/>
    <property type="match status" value="1"/>
</dbReference>
<keyword evidence="8 11" id="KW-0067">ATP-binding</keyword>
<feature type="domain" description="Poly A polymerase head" evidence="12">
    <location>
        <begin position="22"/>
        <end position="141"/>
    </location>
</feature>
<feature type="binding site" evidence="11">
    <location>
        <position position="27"/>
    </location>
    <ligand>
        <name>CTP</name>
        <dbReference type="ChEBI" id="CHEBI:37563"/>
    </ligand>
</feature>
<evidence type="ECO:0000313" key="32">
    <source>
        <dbReference type="Proteomes" id="UP000548278"/>
    </source>
</evidence>
<evidence type="ECO:0000259" key="14">
    <source>
        <dbReference type="Pfam" id="PF13735"/>
    </source>
</evidence>
<feature type="binding site" evidence="11">
    <location>
        <position position="157"/>
    </location>
    <ligand>
        <name>CTP</name>
        <dbReference type="ChEBI" id="CHEBI:37563"/>
    </ligand>
</feature>
<proteinExistence type="inferred from homology"/>
<dbReference type="GO" id="GO:0005524">
    <property type="term" value="F:ATP binding"/>
    <property type="evidence" value="ECO:0007669"/>
    <property type="project" value="UniProtKB-UniRule"/>
</dbReference>
<dbReference type="FunFam" id="3.30.460.10:FF:000057">
    <property type="entry name" value="CCA-adding enzyme"/>
    <property type="match status" value="1"/>
</dbReference>
<evidence type="ECO:0000313" key="19">
    <source>
        <dbReference type="EMBL" id="ECX6925031.1"/>
    </source>
</evidence>
<dbReference type="SMR" id="A0A3A7BWF0"/>
<evidence type="ECO:0000313" key="28">
    <source>
        <dbReference type="Proteomes" id="UP000460224"/>
    </source>
</evidence>
<evidence type="ECO:0000313" key="27">
    <source>
        <dbReference type="Proteomes" id="UP000427828"/>
    </source>
</evidence>
<dbReference type="InterPro" id="IPR032828">
    <property type="entry name" value="PolyA_RNA-bd"/>
</dbReference>
<dbReference type="Proteomes" id="UP000840039">
    <property type="component" value="Unassembled WGS sequence"/>
</dbReference>
<dbReference type="EMBL" id="QDAY01000002">
    <property type="protein sequence ID" value="KAA9450247.1"/>
    <property type="molecule type" value="Genomic_DNA"/>
</dbReference>
<dbReference type="CDD" id="cd05398">
    <property type="entry name" value="NT_ClassII-CCAase"/>
    <property type="match status" value="1"/>
</dbReference>
<dbReference type="Gene3D" id="1.10.110.30">
    <property type="match status" value="1"/>
</dbReference>
<dbReference type="Pfam" id="PF12627">
    <property type="entry name" value="PolyA_pol_RNAbd"/>
    <property type="match status" value="1"/>
</dbReference>
<dbReference type="Proteomes" id="UP000522199">
    <property type="component" value="Unassembled WGS sequence"/>
</dbReference>
<evidence type="ECO:0000313" key="33">
    <source>
        <dbReference type="Proteomes" id="UP000840197"/>
    </source>
</evidence>
<dbReference type="Gene3D" id="1.20.58.560">
    <property type="match status" value="1"/>
</dbReference>
<dbReference type="EMBL" id="AABEKY010000001">
    <property type="protein sequence ID" value="EAG9385979.1"/>
    <property type="molecule type" value="Genomic_DNA"/>
</dbReference>
<keyword evidence="2 11" id="KW-0808">Transferase</keyword>
<dbReference type="InterPro" id="IPR023068">
    <property type="entry name" value="CCA-adding_enz_firmicutes"/>
</dbReference>
<evidence type="ECO:0000256" key="6">
    <source>
        <dbReference type="ARBA" id="ARBA00022741"/>
    </source>
</evidence>
<evidence type="ECO:0000256" key="4">
    <source>
        <dbReference type="ARBA" id="ARBA00022695"/>
    </source>
</evidence>
<feature type="binding site" evidence="11">
    <location>
        <position position="163"/>
    </location>
    <ligand>
        <name>CTP</name>
        <dbReference type="ChEBI" id="CHEBI:37563"/>
    </ligand>
</feature>
<feature type="binding site" evidence="11">
    <location>
        <position position="30"/>
    </location>
    <ligand>
        <name>CTP</name>
        <dbReference type="ChEBI" id="CHEBI:37563"/>
    </ligand>
</feature>
<reference evidence="25 26" key="3">
    <citation type="submission" date="2018-06" db="EMBL/GenBank/DDBJ databases">
        <authorList>
            <consortium name="GenomeTrakr: Next Generation Sequencing Network for Food Pathogen Tracability"/>
        </authorList>
    </citation>
    <scope>NUCLEOTIDE SEQUENCE [LARGE SCALE GENOMIC DNA]</scope>
    <source>
        <strain evidence="15 25">CFSAN008042</strain>
        <strain evidence="16 26">FDA00008584</strain>
        <strain evidence="19 27">FLAG-51482A</strain>
    </source>
</reference>
<dbReference type="EMBL" id="AAALRN010000006">
    <property type="protein sequence ID" value="EAD1185877.1"/>
    <property type="molecule type" value="Genomic_DNA"/>
</dbReference>
<evidence type="ECO:0000313" key="31">
    <source>
        <dbReference type="Proteomes" id="UP000544530"/>
    </source>
</evidence>
<dbReference type="EC" id="2.7.7.72" evidence="11"/>
<feature type="binding site" evidence="11">
    <location>
        <position position="160"/>
    </location>
    <ligand>
        <name>ATP</name>
        <dbReference type="ChEBI" id="CHEBI:30616"/>
    </ligand>
</feature>
<feature type="binding site" evidence="11">
    <location>
        <position position="111"/>
    </location>
    <ligand>
        <name>CTP</name>
        <dbReference type="ChEBI" id="CHEBI:37563"/>
    </ligand>
</feature>
<dbReference type="Pfam" id="PF01743">
    <property type="entry name" value="PolyA_pol"/>
    <property type="match status" value="1"/>
</dbReference>
<feature type="binding site" evidence="11">
    <location>
        <position position="27"/>
    </location>
    <ligand>
        <name>ATP</name>
        <dbReference type="ChEBI" id="CHEBI:30616"/>
    </ligand>
</feature>
<reference evidence="24 31" key="7">
    <citation type="submission" date="2020-06" db="EMBL/GenBank/DDBJ databases">
        <title>Two Listeria outbreaks in Switzerland in 2018 and 2020.</title>
        <authorList>
            <person name="Stevens M.J.A."/>
            <person name="Bloemberg G."/>
            <person name="Nusch-Inderbinnen M."/>
            <person name="Stephan R."/>
        </authorList>
    </citation>
    <scope>NUCLEOTIDE SEQUENCE [LARGE SCALE GENOMIC DNA]</scope>
    <source>
        <strain evidence="24 31">N18-0707</strain>
    </source>
</reference>
<dbReference type="GO" id="GO:0000287">
    <property type="term" value="F:magnesium ion binding"/>
    <property type="evidence" value="ECO:0007669"/>
    <property type="project" value="UniProtKB-UniRule"/>
</dbReference>
<name>A0A3A7BWF0_LISMN</name>
<feature type="binding site" evidence="11">
    <location>
        <position position="154"/>
    </location>
    <ligand>
        <name>CTP</name>
        <dbReference type="ChEBI" id="CHEBI:37563"/>
    </ligand>
</feature>
<evidence type="ECO:0000313" key="29">
    <source>
        <dbReference type="Proteomes" id="UP000467536"/>
    </source>
</evidence>
<organism evidence="16 26">
    <name type="scientific">Listeria monocytogenes</name>
    <dbReference type="NCBI Taxonomy" id="1639"/>
    <lineage>
        <taxon>Bacteria</taxon>
        <taxon>Bacillati</taxon>
        <taxon>Bacillota</taxon>
        <taxon>Bacilli</taxon>
        <taxon>Bacillales</taxon>
        <taxon>Listeriaceae</taxon>
        <taxon>Listeria</taxon>
    </lineage>
</organism>
<comment type="miscellaneous">
    <text evidence="11">A single active site specifically recognizes both ATP and CTP and is responsible for their addition.</text>
</comment>
<dbReference type="Proteomes" id="UP000403352">
    <property type="component" value="Unassembled WGS sequence"/>
</dbReference>
<accession>A0A3A7BWF0</accession>
<evidence type="ECO:0000256" key="11">
    <source>
        <dbReference type="HAMAP-Rule" id="MF_01263"/>
    </source>
</evidence>
<reference evidence="30 32" key="4">
    <citation type="submission" date="2019-04" db="EMBL/GenBank/DDBJ databases">
        <authorList>
            <consortium name="GenomeTrakr network: Whole genome sequencing for foodborne pathogen traceback"/>
        </authorList>
    </citation>
    <scope>NUCLEOTIDE SEQUENCE [LARGE SCALE GENOMIC DNA]</scope>
    <source>
        <strain evidence="17 32">CFSAN004300</strain>
        <strain evidence="18 30">CFSAN072474</strain>
    </source>
</reference>
<feature type="binding site" evidence="11">
    <location>
        <position position="154"/>
    </location>
    <ligand>
        <name>ATP</name>
        <dbReference type="ChEBI" id="CHEBI:30616"/>
    </ligand>
</feature>
<dbReference type="Proteomes" id="UP000544530">
    <property type="component" value="Unassembled WGS sequence"/>
</dbReference>
<keyword evidence="9 11" id="KW-0460">Magnesium</keyword>
<evidence type="ECO:0000313" key="16">
    <source>
        <dbReference type="EMBL" id="EAD1185877.1"/>
    </source>
</evidence>
<dbReference type="InterPro" id="IPR032810">
    <property type="entry name" value="CCA-adding_enz_C"/>
</dbReference>
<comment type="function">
    <text evidence="11">Catalyzes the addition and repair of the essential 3'-terminal CCA sequence in tRNAs without using a nucleic acid template. Adds these three nucleotides in the order of C, C, and A to the tRNA nucleotide-73, using CTP and ATP as substrates and producing inorganic pyrophosphate. tRNA 3'-terminal CCA addition is required both for tRNA processing and repair. Also involved in tRNA surveillance by mediating tandem CCA addition to generate a CCACCA at the 3' terminus of unstable tRNAs. While stable tRNAs receive only 3'-terminal CCA, unstable tRNAs are marked with CCACCA and rapidly degraded.</text>
</comment>
<evidence type="ECO:0000313" key="26">
    <source>
        <dbReference type="Proteomes" id="UP000403352"/>
    </source>
</evidence>